<reference evidence="4" key="1">
    <citation type="submission" date="2019-03" db="EMBL/GenBank/DDBJ databases">
        <title>Afifella sp. nov., isolated from activated sludge.</title>
        <authorList>
            <person name="Li Q."/>
            <person name="Liu Y."/>
        </authorList>
    </citation>
    <scope>NUCLEOTIDE SEQUENCE</scope>
    <source>
        <strain evidence="4">L72</strain>
    </source>
</reference>
<dbReference type="InterPro" id="IPR011542">
    <property type="entry name" value="SUF_FeS_clus_asmbl_SufD"/>
</dbReference>
<protein>
    <submittedName>
        <fullName evidence="4">Fe-S cluster assembly protein SufD</fullName>
    </submittedName>
</protein>
<name>A0A964WSQ0_9HYPH</name>
<dbReference type="Pfam" id="PF01458">
    <property type="entry name" value="SUFBD_core"/>
    <property type="match status" value="1"/>
</dbReference>
<evidence type="ECO:0000256" key="1">
    <source>
        <dbReference type="ARBA" id="ARBA00043967"/>
    </source>
</evidence>
<dbReference type="AlphaFoldDB" id="A0A964WSQ0"/>
<dbReference type="PANTHER" id="PTHR43575:SF1">
    <property type="entry name" value="PROTEIN ABCI7, CHLOROPLASTIC"/>
    <property type="match status" value="1"/>
</dbReference>
<dbReference type="PANTHER" id="PTHR43575">
    <property type="entry name" value="PROTEIN ABCI7, CHLOROPLASTIC"/>
    <property type="match status" value="1"/>
</dbReference>
<proteinExistence type="inferred from homology"/>
<dbReference type="InterPro" id="IPR045595">
    <property type="entry name" value="SufBD_N"/>
</dbReference>
<evidence type="ECO:0000313" key="5">
    <source>
        <dbReference type="Proteomes" id="UP000773614"/>
    </source>
</evidence>
<dbReference type="NCBIfam" id="TIGR01981">
    <property type="entry name" value="sufD"/>
    <property type="match status" value="1"/>
</dbReference>
<dbReference type="InterPro" id="IPR055346">
    <property type="entry name" value="Fe-S_cluster_assembly_SufBD"/>
</dbReference>
<comment type="similarity">
    <text evidence="1">Belongs to the iron-sulfur cluster assembly SufBD family.</text>
</comment>
<comment type="caution">
    <text evidence="4">The sequence shown here is derived from an EMBL/GenBank/DDBJ whole genome shotgun (WGS) entry which is preliminary data.</text>
</comment>
<dbReference type="RefSeq" id="WP_161139547.1">
    <property type="nucleotide sequence ID" value="NZ_SPKJ01000011.1"/>
</dbReference>
<evidence type="ECO:0000259" key="2">
    <source>
        <dbReference type="Pfam" id="PF01458"/>
    </source>
</evidence>
<keyword evidence="5" id="KW-1185">Reference proteome</keyword>
<organism evidence="4 5">
    <name type="scientific">Propylenella binzhouense</name>
    <dbReference type="NCBI Taxonomy" id="2555902"/>
    <lineage>
        <taxon>Bacteria</taxon>
        <taxon>Pseudomonadati</taxon>
        <taxon>Pseudomonadota</taxon>
        <taxon>Alphaproteobacteria</taxon>
        <taxon>Hyphomicrobiales</taxon>
        <taxon>Propylenellaceae</taxon>
        <taxon>Propylenella</taxon>
    </lineage>
</organism>
<dbReference type="GO" id="GO:0016226">
    <property type="term" value="P:iron-sulfur cluster assembly"/>
    <property type="evidence" value="ECO:0007669"/>
    <property type="project" value="InterPro"/>
</dbReference>
<gene>
    <name evidence="4" type="primary">sufD</name>
    <name evidence="4" type="ORF">E4O86_05665</name>
</gene>
<dbReference type="Pfam" id="PF19295">
    <property type="entry name" value="SufBD_N"/>
    <property type="match status" value="1"/>
</dbReference>
<evidence type="ECO:0000259" key="3">
    <source>
        <dbReference type="Pfam" id="PF19295"/>
    </source>
</evidence>
<dbReference type="InterPro" id="IPR000825">
    <property type="entry name" value="SUF_FeS_clus_asmbl_SufBD_core"/>
</dbReference>
<dbReference type="EMBL" id="SPKJ01000011">
    <property type="protein sequence ID" value="MYZ47197.1"/>
    <property type="molecule type" value="Genomic_DNA"/>
</dbReference>
<feature type="domain" description="SUF system FeS cluster assembly SufBD core" evidence="2">
    <location>
        <begin position="182"/>
        <end position="408"/>
    </location>
</feature>
<dbReference type="Proteomes" id="UP000773614">
    <property type="component" value="Unassembled WGS sequence"/>
</dbReference>
<feature type="domain" description="SUF system FeS cluster assembly SufBD N-terminal" evidence="3">
    <location>
        <begin position="27"/>
        <end position="172"/>
    </location>
</feature>
<evidence type="ECO:0000313" key="4">
    <source>
        <dbReference type="EMBL" id="MYZ47197.1"/>
    </source>
</evidence>
<sequence>MAEPTRIRTKAEEALANHFAALDGDDPIREIRATAFDAFLSKGLPHRRIEDWKYTDLRNLMREAPGPAVPAGIDDARAALAGADVFDGVDRARLVFVNGVFMPSLSDMAGVAGDIEFASLNAFLARGGAVLDRFAGTDPGESPILALNSAFVRDGAILRVKDGAKLSRAVEIANVFAGGKPGLQTMRHQVRIGRGAEATILETFSGPDGVAYQTNAVTEVQVDADARVRWVVAQEEGAEAIHLHMLIPRIADRAVFDPFNFATGARVARAEIRLAFEGEAASAGIRGIAVARGRQHLDATLIVDHALPNCTSKELFKAAIGGEAKGVFQGKIIVRPDAQKTDGQMMSQALLLSDGAEFSNKPELEIFADDVICGHGATCGQIDEDMLFFLRSRGIDKSEAERLLIQAFLAEAIEEIGEEAVVSALEARTRHWLGAEQEVLSA</sequence>
<accession>A0A964WSQ0</accession>
<dbReference type="SUPFAM" id="SSF101960">
    <property type="entry name" value="Stabilizer of iron transporter SufD"/>
    <property type="match status" value="1"/>
</dbReference>
<dbReference type="InterPro" id="IPR037284">
    <property type="entry name" value="SUF_FeS_clus_asmbl_SufBD_sf"/>
</dbReference>
<dbReference type="OrthoDB" id="9768262at2"/>